<accession>A0A5B7IAD6</accession>
<reference evidence="1 2" key="1">
    <citation type="submission" date="2019-05" db="EMBL/GenBank/DDBJ databases">
        <title>Another draft genome of Portunus trituberculatus and its Hox gene families provides insights of decapod evolution.</title>
        <authorList>
            <person name="Jeong J.-H."/>
            <person name="Song I."/>
            <person name="Kim S."/>
            <person name="Choi T."/>
            <person name="Kim D."/>
            <person name="Ryu S."/>
            <person name="Kim W."/>
        </authorList>
    </citation>
    <scope>NUCLEOTIDE SEQUENCE [LARGE SCALE GENOMIC DNA]</scope>
    <source>
        <tissue evidence="1">Muscle</tissue>
    </source>
</reference>
<dbReference type="OrthoDB" id="6379840at2759"/>
<comment type="caution">
    <text evidence="1">The sequence shown here is derived from an EMBL/GenBank/DDBJ whole genome shotgun (WGS) entry which is preliminary data.</text>
</comment>
<sequence length="139" mass="16110">MELRKSKRRLVWNSLMGEEQIMKTKEEIDLGVIIQENLSPDKHISKIFELSYKMLTSMRVAFCYMDKDMMKKNHYKHDTPKAGICSSGMMVPELKDLTNEEQLKEMGLPTLQDRKECGDLITMYSGDLILKLNSSQMAI</sequence>
<gene>
    <name evidence="1" type="ORF">E2C01_072166</name>
</gene>
<dbReference type="AlphaFoldDB" id="A0A5B7IAD6"/>
<dbReference type="Proteomes" id="UP000324222">
    <property type="component" value="Unassembled WGS sequence"/>
</dbReference>
<proteinExistence type="predicted"/>
<protein>
    <submittedName>
        <fullName evidence="1">Uncharacterized protein</fullName>
    </submittedName>
</protein>
<dbReference type="EMBL" id="VSRR010046528">
    <property type="protein sequence ID" value="MPC77704.1"/>
    <property type="molecule type" value="Genomic_DNA"/>
</dbReference>
<evidence type="ECO:0000313" key="1">
    <source>
        <dbReference type="EMBL" id="MPC77704.1"/>
    </source>
</evidence>
<evidence type="ECO:0000313" key="2">
    <source>
        <dbReference type="Proteomes" id="UP000324222"/>
    </source>
</evidence>
<keyword evidence="2" id="KW-1185">Reference proteome</keyword>
<name>A0A5B7IAD6_PORTR</name>
<organism evidence="1 2">
    <name type="scientific">Portunus trituberculatus</name>
    <name type="common">Swimming crab</name>
    <name type="synonym">Neptunus trituberculatus</name>
    <dbReference type="NCBI Taxonomy" id="210409"/>
    <lineage>
        <taxon>Eukaryota</taxon>
        <taxon>Metazoa</taxon>
        <taxon>Ecdysozoa</taxon>
        <taxon>Arthropoda</taxon>
        <taxon>Crustacea</taxon>
        <taxon>Multicrustacea</taxon>
        <taxon>Malacostraca</taxon>
        <taxon>Eumalacostraca</taxon>
        <taxon>Eucarida</taxon>
        <taxon>Decapoda</taxon>
        <taxon>Pleocyemata</taxon>
        <taxon>Brachyura</taxon>
        <taxon>Eubrachyura</taxon>
        <taxon>Portunoidea</taxon>
        <taxon>Portunidae</taxon>
        <taxon>Portuninae</taxon>
        <taxon>Portunus</taxon>
    </lineage>
</organism>